<dbReference type="PANTHER" id="PTHR12289">
    <property type="entry name" value="METAXIN RELATED"/>
    <property type="match status" value="1"/>
</dbReference>
<evidence type="ECO:0000313" key="4">
    <source>
        <dbReference type="EMBL" id="KAK2625611.1"/>
    </source>
</evidence>
<dbReference type="PANTHER" id="PTHR12289:SF44">
    <property type="entry name" value="OUTER MEMBRANE PROTEIN (SAM35), PUTATIVE (AFU_ORTHOLOGUE AFUA_1G13180)-RELATED"/>
    <property type="match status" value="1"/>
</dbReference>
<gene>
    <name evidence="4" type="ORF">QTJ16_004923</name>
</gene>
<dbReference type="InterPro" id="IPR050931">
    <property type="entry name" value="Mito_Protein_Transport_Metaxin"/>
</dbReference>
<feature type="compositionally biased region" description="Polar residues" evidence="1">
    <location>
        <begin position="13"/>
        <end position="25"/>
    </location>
</feature>
<dbReference type="AlphaFoldDB" id="A0AAD9SXJ5"/>
<dbReference type="Pfam" id="PF17172">
    <property type="entry name" value="GST_N_4"/>
    <property type="match status" value="1"/>
</dbReference>
<comment type="caution">
    <text evidence="4">The sequence shown here is derived from an EMBL/GenBank/DDBJ whole genome shotgun (WGS) entry which is preliminary data.</text>
</comment>
<evidence type="ECO:0000259" key="3">
    <source>
        <dbReference type="Pfam" id="PF17172"/>
    </source>
</evidence>
<organism evidence="4 5">
    <name type="scientific">Diplocarpon rosae</name>
    <dbReference type="NCBI Taxonomy" id="946125"/>
    <lineage>
        <taxon>Eukaryota</taxon>
        <taxon>Fungi</taxon>
        <taxon>Dikarya</taxon>
        <taxon>Ascomycota</taxon>
        <taxon>Pezizomycotina</taxon>
        <taxon>Leotiomycetes</taxon>
        <taxon>Helotiales</taxon>
        <taxon>Drepanopezizaceae</taxon>
        <taxon>Diplocarpon</taxon>
    </lineage>
</organism>
<dbReference type="GO" id="GO:0001401">
    <property type="term" value="C:SAM complex"/>
    <property type="evidence" value="ECO:0007669"/>
    <property type="project" value="TreeGrafter"/>
</dbReference>
<reference evidence="4" key="1">
    <citation type="submission" date="2023-06" db="EMBL/GenBank/DDBJ databases">
        <title>Draft genome of Marssonina rosae.</title>
        <authorList>
            <person name="Cheng Q."/>
        </authorList>
    </citation>
    <scope>NUCLEOTIDE SEQUENCE</scope>
    <source>
        <strain evidence="4">R4</strain>
    </source>
</reference>
<dbReference type="GO" id="GO:0007005">
    <property type="term" value="P:mitochondrion organization"/>
    <property type="evidence" value="ECO:0007669"/>
    <property type="project" value="TreeGrafter"/>
</dbReference>
<dbReference type="InterPro" id="IPR033468">
    <property type="entry name" value="Metaxin_GST"/>
</dbReference>
<name>A0AAD9SXJ5_9HELO</name>
<evidence type="ECO:0008006" key="6">
    <source>
        <dbReference type="Google" id="ProtNLM"/>
    </source>
</evidence>
<dbReference type="CDD" id="cd03193">
    <property type="entry name" value="GST_C_Metaxin"/>
    <property type="match status" value="1"/>
</dbReference>
<evidence type="ECO:0000259" key="2">
    <source>
        <dbReference type="Pfam" id="PF17171"/>
    </source>
</evidence>
<evidence type="ECO:0000313" key="5">
    <source>
        <dbReference type="Proteomes" id="UP001285354"/>
    </source>
</evidence>
<dbReference type="InterPro" id="IPR012336">
    <property type="entry name" value="Thioredoxin-like_fold"/>
</dbReference>
<proteinExistence type="predicted"/>
<dbReference type="EMBL" id="JAUBYV010000007">
    <property type="protein sequence ID" value="KAK2625611.1"/>
    <property type="molecule type" value="Genomic_DNA"/>
</dbReference>
<feature type="domain" description="Thioredoxin-like fold" evidence="3">
    <location>
        <begin position="90"/>
        <end position="189"/>
    </location>
</feature>
<feature type="compositionally biased region" description="Basic and acidic residues" evidence="1">
    <location>
        <begin position="1"/>
        <end position="12"/>
    </location>
</feature>
<feature type="domain" description="Metaxin glutathione S-transferase" evidence="2">
    <location>
        <begin position="241"/>
        <end position="307"/>
    </location>
</feature>
<sequence length="314" mass="34827">MIARDDTEKRQTNDASGDNAGQTSFSGQTGIVRGFFSIPLPIRKLFDQVPVVVYAANPLPQRAPKSVRIPSLYVFSNSQDAAAGRPSFNPSCLKWQTFLSIAGIAHRLISSNNHASPSGALPFLLPAFQGSNNAQQSLLPIPSSKFVKYATENAGRVEESANMRYSAYQSLLDHNIRNAWLFTLYLEPLNFSAVAYPLYVSSTSSNPIVRASISHQLQAAAAAELLKHTAVIDSDDLYKEADRAFEALSILLGEDAWFFGNEKPALFDASVFAYTHLLLDDGLGWKEQKLRRALRARDNLVQHRERLCVRYYGR</sequence>
<dbReference type="Pfam" id="PF17171">
    <property type="entry name" value="GST_C_6"/>
    <property type="match status" value="1"/>
</dbReference>
<feature type="region of interest" description="Disordered" evidence="1">
    <location>
        <begin position="1"/>
        <end position="25"/>
    </location>
</feature>
<accession>A0AAD9SXJ5</accession>
<dbReference type="Proteomes" id="UP001285354">
    <property type="component" value="Unassembled WGS sequence"/>
</dbReference>
<protein>
    <recommendedName>
        <fullName evidence="6">Mitochondrial outer membrane protein</fullName>
    </recommendedName>
</protein>
<evidence type="ECO:0000256" key="1">
    <source>
        <dbReference type="SAM" id="MobiDB-lite"/>
    </source>
</evidence>
<keyword evidence="5" id="KW-1185">Reference proteome</keyword>